<dbReference type="EMBL" id="CADCWL010000061">
    <property type="protein sequence ID" value="CAA9558095.1"/>
    <property type="molecule type" value="Genomic_DNA"/>
</dbReference>
<feature type="non-terminal residue" evidence="2">
    <location>
        <position position="61"/>
    </location>
</feature>
<reference evidence="2" key="1">
    <citation type="submission" date="2020-02" db="EMBL/GenBank/DDBJ databases">
        <authorList>
            <person name="Meier V. D."/>
        </authorList>
    </citation>
    <scope>NUCLEOTIDE SEQUENCE</scope>
    <source>
        <strain evidence="2">AVDCRST_MAG19</strain>
    </source>
</reference>
<name>A0A6J4URT2_9BACT</name>
<feature type="region of interest" description="Disordered" evidence="1">
    <location>
        <begin position="32"/>
        <end position="61"/>
    </location>
</feature>
<sequence length="61" mass="6744">WPRTGIWKSRSAAAISTTAYPYRSLQNVRRTYRSAPGSTRTSSWRPSSSPYGGTCHLVDGP</sequence>
<protein>
    <submittedName>
        <fullName evidence="2">Uncharacterized protein</fullName>
    </submittedName>
</protein>
<proteinExistence type="predicted"/>
<dbReference type="AlphaFoldDB" id="A0A6J4URT2"/>
<organism evidence="2">
    <name type="scientific">uncultured Thermomicrobiales bacterium</name>
    <dbReference type="NCBI Taxonomy" id="1645740"/>
    <lineage>
        <taxon>Bacteria</taxon>
        <taxon>Pseudomonadati</taxon>
        <taxon>Thermomicrobiota</taxon>
        <taxon>Thermomicrobia</taxon>
        <taxon>Thermomicrobiales</taxon>
        <taxon>environmental samples</taxon>
    </lineage>
</organism>
<accession>A0A6J4URT2</accession>
<feature type="non-terminal residue" evidence="2">
    <location>
        <position position="1"/>
    </location>
</feature>
<evidence type="ECO:0000313" key="2">
    <source>
        <dbReference type="EMBL" id="CAA9558095.1"/>
    </source>
</evidence>
<evidence type="ECO:0000256" key="1">
    <source>
        <dbReference type="SAM" id="MobiDB-lite"/>
    </source>
</evidence>
<gene>
    <name evidence="2" type="ORF">AVDCRST_MAG19-1398</name>
</gene>
<feature type="compositionally biased region" description="Low complexity" evidence="1">
    <location>
        <begin position="38"/>
        <end position="50"/>
    </location>
</feature>